<dbReference type="InterPro" id="IPR050643">
    <property type="entry name" value="Periplasmic_pilus_chap"/>
</dbReference>
<dbReference type="InterPro" id="IPR016147">
    <property type="entry name" value="Pili_assmbl_chaperone_N"/>
</dbReference>
<keyword evidence="5" id="KW-0574">Periplasm</keyword>
<dbReference type="SUPFAM" id="SSF49354">
    <property type="entry name" value="PapD-like"/>
    <property type="match status" value="1"/>
</dbReference>
<name>A0ABQ1FZZ0_9GAMM</name>
<dbReference type="RefSeq" id="WP_188794595.1">
    <property type="nucleotide sequence ID" value="NZ_BMJA01000002.1"/>
</dbReference>
<dbReference type="Pfam" id="PF00345">
    <property type="entry name" value="PapD_N"/>
    <property type="match status" value="1"/>
</dbReference>
<reference evidence="13" key="1">
    <citation type="journal article" date="2019" name="Int. J. Syst. Evol. Microbiol.">
        <title>The Global Catalogue of Microorganisms (GCM) 10K type strain sequencing project: providing services to taxonomists for standard genome sequencing and annotation.</title>
        <authorList>
            <consortium name="The Broad Institute Genomics Platform"/>
            <consortium name="The Broad Institute Genome Sequencing Center for Infectious Disease"/>
            <person name="Wu L."/>
            <person name="Ma J."/>
        </authorList>
    </citation>
    <scope>NUCLEOTIDE SEQUENCE [LARGE SCALE GENOMIC DNA]</scope>
    <source>
        <strain evidence="13">CGMCC 1.15439</strain>
    </source>
</reference>
<dbReference type="Proteomes" id="UP000620046">
    <property type="component" value="Unassembled WGS sequence"/>
</dbReference>
<evidence type="ECO:0000256" key="8">
    <source>
        <dbReference type="RuleBase" id="RU003918"/>
    </source>
</evidence>
<organism evidence="12 13">
    <name type="scientific">Dyella nitratireducens</name>
    <dbReference type="NCBI Taxonomy" id="1849580"/>
    <lineage>
        <taxon>Bacteria</taxon>
        <taxon>Pseudomonadati</taxon>
        <taxon>Pseudomonadota</taxon>
        <taxon>Gammaproteobacteria</taxon>
        <taxon>Lysobacterales</taxon>
        <taxon>Rhodanobacteraceae</taxon>
        <taxon>Dyella</taxon>
    </lineage>
</organism>
<protein>
    <submittedName>
        <fullName evidence="12">Chaperone CupB2</fullName>
    </submittedName>
</protein>
<feature type="domain" description="Pili assembly chaperone N-terminal" evidence="10">
    <location>
        <begin position="27"/>
        <end position="147"/>
    </location>
</feature>
<evidence type="ECO:0000256" key="5">
    <source>
        <dbReference type="ARBA" id="ARBA00022764"/>
    </source>
</evidence>
<evidence type="ECO:0000313" key="13">
    <source>
        <dbReference type="Proteomes" id="UP000620046"/>
    </source>
</evidence>
<dbReference type="InterPro" id="IPR016148">
    <property type="entry name" value="Pili_assmbl_chaperone_C"/>
</dbReference>
<evidence type="ECO:0000256" key="7">
    <source>
        <dbReference type="ARBA" id="ARBA00023319"/>
    </source>
</evidence>
<dbReference type="PANTHER" id="PTHR30251">
    <property type="entry name" value="PILUS ASSEMBLY CHAPERONE"/>
    <property type="match status" value="1"/>
</dbReference>
<keyword evidence="4 9" id="KW-0732">Signal</keyword>
<dbReference type="InterPro" id="IPR018046">
    <property type="entry name" value="Pili_assmbl_chaperone_CS"/>
</dbReference>
<comment type="subcellular location">
    <subcellularLocation>
        <location evidence="1 8">Periplasm</location>
    </subcellularLocation>
</comment>
<keyword evidence="7" id="KW-0393">Immunoglobulin domain</keyword>
<evidence type="ECO:0000259" key="11">
    <source>
        <dbReference type="Pfam" id="PF02753"/>
    </source>
</evidence>
<evidence type="ECO:0000256" key="1">
    <source>
        <dbReference type="ARBA" id="ARBA00004418"/>
    </source>
</evidence>
<feature type="domain" description="Pili assembly chaperone C-terminal" evidence="11">
    <location>
        <begin position="175"/>
        <end position="240"/>
    </location>
</feature>
<comment type="caution">
    <text evidence="12">The sequence shown here is derived from an EMBL/GenBank/DDBJ whole genome shotgun (WGS) entry which is preliminary data.</text>
</comment>
<sequence>MNHVLRHITTGLLLCVALLTGRAEATVVINGTRVVYPAQDSDVTVQIENRGSTPSLVQVWLDAGDEKATPENVKVPFTITPPLFRLDGGKSASVRMVYTKEPLPSDKESLFWLNVLEVPSKSSDDGSSRLDFAYRTRIKVFFRPSRLPGNAASAAHKLTWKLVDGEGGKGAALQVTNPTPYYVNFAQVGLSIGERSVNGDGGGMVAPGGTAVFPIKELASRPAGDVKAQFNVISDYGAVSTIVQPLAP</sequence>
<keyword evidence="6 8" id="KW-0143">Chaperone</keyword>
<dbReference type="EMBL" id="BMJA01000002">
    <property type="protein sequence ID" value="GGA34519.1"/>
    <property type="molecule type" value="Genomic_DNA"/>
</dbReference>
<evidence type="ECO:0000256" key="4">
    <source>
        <dbReference type="ARBA" id="ARBA00022729"/>
    </source>
</evidence>
<evidence type="ECO:0000256" key="3">
    <source>
        <dbReference type="ARBA" id="ARBA00022558"/>
    </source>
</evidence>
<gene>
    <name evidence="12" type="primary">cupB2</name>
    <name evidence="12" type="ORF">GCM10010981_24430</name>
</gene>
<evidence type="ECO:0000256" key="6">
    <source>
        <dbReference type="ARBA" id="ARBA00023186"/>
    </source>
</evidence>
<proteinExistence type="inferred from homology"/>
<keyword evidence="13" id="KW-1185">Reference proteome</keyword>
<dbReference type="PROSITE" id="PS00635">
    <property type="entry name" value="PILI_CHAPERONE"/>
    <property type="match status" value="1"/>
</dbReference>
<feature type="chain" id="PRO_5046849013" evidence="9">
    <location>
        <begin position="26"/>
        <end position="248"/>
    </location>
</feature>
<dbReference type="Pfam" id="PF02753">
    <property type="entry name" value="PapD_C"/>
    <property type="match status" value="1"/>
</dbReference>
<dbReference type="InterPro" id="IPR001829">
    <property type="entry name" value="Pili_assmbl_chaperone_bac"/>
</dbReference>
<feature type="signal peptide" evidence="9">
    <location>
        <begin position="1"/>
        <end position="25"/>
    </location>
</feature>
<accession>A0ABQ1FZZ0</accession>
<dbReference type="PANTHER" id="PTHR30251:SF2">
    <property type="entry name" value="FIMBRIAL CHAPERONE YADV-RELATED"/>
    <property type="match status" value="1"/>
</dbReference>
<dbReference type="Gene3D" id="2.60.40.10">
    <property type="entry name" value="Immunoglobulins"/>
    <property type="match status" value="2"/>
</dbReference>
<evidence type="ECO:0000256" key="2">
    <source>
        <dbReference type="ARBA" id="ARBA00007399"/>
    </source>
</evidence>
<dbReference type="InterPro" id="IPR036316">
    <property type="entry name" value="Pili_assmbl_chap_C_dom_sf"/>
</dbReference>
<dbReference type="InterPro" id="IPR008962">
    <property type="entry name" value="PapD-like_sf"/>
</dbReference>
<dbReference type="InterPro" id="IPR013783">
    <property type="entry name" value="Ig-like_fold"/>
</dbReference>
<evidence type="ECO:0000313" key="12">
    <source>
        <dbReference type="EMBL" id="GGA34519.1"/>
    </source>
</evidence>
<evidence type="ECO:0000259" key="10">
    <source>
        <dbReference type="Pfam" id="PF00345"/>
    </source>
</evidence>
<evidence type="ECO:0000256" key="9">
    <source>
        <dbReference type="SAM" id="SignalP"/>
    </source>
</evidence>
<dbReference type="SUPFAM" id="SSF49584">
    <property type="entry name" value="Periplasmic chaperone C-domain"/>
    <property type="match status" value="1"/>
</dbReference>
<keyword evidence="3" id="KW-1029">Fimbrium biogenesis</keyword>
<comment type="similarity">
    <text evidence="2 8">Belongs to the periplasmic pilus chaperone family.</text>
</comment>
<dbReference type="PRINTS" id="PR00969">
    <property type="entry name" value="CHAPERONPILI"/>
</dbReference>